<comment type="caution">
    <text evidence="5">The sequence shown here is derived from an EMBL/GenBank/DDBJ whole genome shotgun (WGS) entry which is preliminary data.</text>
</comment>
<feature type="disulfide bond" evidence="2">
    <location>
        <begin position="179"/>
        <end position="194"/>
    </location>
</feature>
<dbReference type="Gene3D" id="2.60.120.200">
    <property type="match status" value="5"/>
</dbReference>
<feature type="domain" description="MAM" evidence="4">
    <location>
        <begin position="357"/>
        <end position="518"/>
    </location>
</feature>
<dbReference type="AlphaFoldDB" id="A0AAQ4D720"/>
<evidence type="ECO:0000256" key="1">
    <source>
        <dbReference type="ARBA" id="ARBA00023157"/>
    </source>
</evidence>
<dbReference type="InterPro" id="IPR051560">
    <property type="entry name" value="MAM_domain-containing"/>
</dbReference>
<feature type="domain" description="MAM" evidence="4">
    <location>
        <begin position="672"/>
        <end position="759"/>
    </location>
</feature>
<dbReference type="InterPro" id="IPR036055">
    <property type="entry name" value="LDL_receptor-like_sf"/>
</dbReference>
<evidence type="ECO:0000313" key="5">
    <source>
        <dbReference type="EMBL" id="KAK8758260.1"/>
    </source>
</evidence>
<feature type="domain" description="MAM" evidence="4">
    <location>
        <begin position="520"/>
        <end position="670"/>
    </location>
</feature>
<dbReference type="InterPro" id="IPR013320">
    <property type="entry name" value="ConA-like_dom_sf"/>
</dbReference>
<evidence type="ECO:0000259" key="4">
    <source>
        <dbReference type="PROSITE" id="PS50060"/>
    </source>
</evidence>
<dbReference type="EMBL" id="JARKHS020034289">
    <property type="protein sequence ID" value="KAK8758260.1"/>
    <property type="molecule type" value="Genomic_DNA"/>
</dbReference>
<gene>
    <name evidence="5" type="ORF">V5799_004108</name>
</gene>
<keyword evidence="6" id="KW-1185">Reference proteome</keyword>
<dbReference type="Proteomes" id="UP001321473">
    <property type="component" value="Unassembled WGS sequence"/>
</dbReference>
<dbReference type="PROSITE" id="PS50068">
    <property type="entry name" value="LDLRA_2"/>
    <property type="match status" value="1"/>
</dbReference>
<dbReference type="PANTHER" id="PTHR23282">
    <property type="entry name" value="APICAL ENDOSOMAL GLYCOPROTEIN PRECURSOR"/>
    <property type="match status" value="1"/>
</dbReference>
<organism evidence="5 6">
    <name type="scientific">Amblyomma americanum</name>
    <name type="common">Lone star tick</name>
    <dbReference type="NCBI Taxonomy" id="6943"/>
    <lineage>
        <taxon>Eukaryota</taxon>
        <taxon>Metazoa</taxon>
        <taxon>Ecdysozoa</taxon>
        <taxon>Arthropoda</taxon>
        <taxon>Chelicerata</taxon>
        <taxon>Arachnida</taxon>
        <taxon>Acari</taxon>
        <taxon>Parasitiformes</taxon>
        <taxon>Ixodida</taxon>
        <taxon>Ixodoidea</taxon>
        <taxon>Ixodidae</taxon>
        <taxon>Amblyomminae</taxon>
        <taxon>Amblyomma</taxon>
    </lineage>
</organism>
<dbReference type="Pfam" id="PF00629">
    <property type="entry name" value="MAM"/>
    <property type="match status" value="5"/>
</dbReference>
<evidence type="ECO:0000256" key="2">
    <source>
        <dbReference type="PROSITE-ProRule" id="PRU00124"/>
    </source>
</evidence>
<dbReference type="InterPro" id="IPR002172">
    <property type="entry name" value="LDrepeatLR_classA_rpt"/>
</dbReference>
<dbReference type="SMART" id="SM00137">
    <property type="entry name" value="MAM"/>
    <property type="match status" value="2"/>
</dbReference>
<dbReference type="CDD" id="cd00112">
    <property type="entry name" value="LDLa"/>
    <property type="match status" value="1"/>
</dbReference>
<evidence type="ECO:0000256" key="3">
    <source>
        <dbReference type="SAM" id="MobiDB-lite"/>
    </source>
</evidence>
<protein>
    <recommendedName>
        <fullName evidence="4">MAM domain-containing protein</fullName>
    </recommendedName>
</protein>
<feature type="non-terminal residue" evidence="5">
    <location>
        <position position="759"/>
    </location>
</feature>
<dbReference type="SUPFAM" id="SSF49899">
    <property type="entry name" value="Concanavalin A-like lectins/glucanases"/>
    <property type="match status" value="4"/>
</dbReference>
<dbReference type="InterPro" id="IPR000998">
    <property type="entry name" value="MAM_dom"/>
</dbReference>
<sequence>MSTWKLARPSSFLVTAPTRDRTTGTPEGKFLLLLPGRNQTTATITGPKLHNNETCVISFFYTVQGEADSQLKLGVRTTKDGPWKIEWKQSVPTEFFHFIEATVVLMEDEPFQVAFIGEHNQPGKKGYIAIDDVTFWESCRAYHGELPPAPEPTPPPTLCGENEFECASSRECIQLSQVCDFKADCSNGEDESRCGACEFSTDLCGLENEDRNTRFGWSWTTVQDGKKNALFPTTDSQFSEDGAYAVFSLMHPAVPLGHPRSLLTPKLGEIGHSCVVRFYAFVPNQDSAWLILRSVAANDQQRHTWSNDGVGDNNRKQKYGEMGEGHSESRKLEGWRQVLLPGKSDTESEGWEATRKVSCDFSSPADCGWFPERTAGFEDWIYYAGGPGRPTMRWQPTDSASHQGAYLYARNPRGIPATAHLVSIKMSATPDTGRCFTFWYNMWHPNVGKLNLLRRVTNGSRSILWSREGPQGKDWKQGKVQLHSEDPHQLVFEAILNTPNAGMIAIDNFNLTESQCGNDKVCTFESDSCGWQLHNWERTSGSSVLAPQSDHSTQSPSGSFALVRSPSGRMVSPQGWYDTSRHKCLRFWYFMAGGITEALNVTRVSDEGPEESLGSVNRIYVPMRRWFSAAVGLPTSKGMATIVFEGTTSGDPGTAVAVDDISLSEKACPSPGSCTFEEDMCNWFNSRYFSYAQWYRHRGNTVSNSTGVEKDHTLGTKDGFYLLLDAEDLAHFQLASLQSQVLSLGPNVCFRLYYFLKNG</sequence>
<name>A0AAQ4D720_AMBAM</name>
<dbReference type="PANTHER" id="PTHR23282:SF101">
    <property type="entry name" value="MAM DOMAIN-CONTAINING PROTEIN"/>
    <property type="match status" value="1"/>
</dbReference>
<proteinExistence type="predicted"/>
<dbReference type="PROSITE" id="PS50060">
    <property type="entry name" value="MAM_2"/>
    <property type="match status" value="4"/>
</dbReference>
<feature type="domain" description="MAM" evidence="4">
    <location>
        <begin position="1"/>
        <end position="141"/>
    </location>
</feature>
<feature type="compositionally biased region" description="Polar residues" evidence="3">
    <location>
        <begin position="542"/>
        <end position="558"/>
    </location>
</feature>
<reference evidence="5 6" key="1">
    <citation type="journal article" date="2023" name="Arcadia Sci">
        <title>De novo assembly of a long-read Amblyomma americanum tick genome.</title>
        <authorList>
            <person name="Chou S."/>
            <person name="Poskanzer K.E."/>
            <person name="Rollins M."/>
            <person name="Thuy-Boun P.S."/>
        </authorList>
    </citation>
    <scope>NUCLEOTIDE SEQUENCE [LARGE SCALE GENOMIC DNA]</scope>
    <source>
        <strain evidence="5">F_SG_1</strain>
        <tissue evidence="5">Salivary glands</tissue>
    </source>
</reference>
<evidence type="ECO:0000313" key="6">
    <source>
        <dbReference type="Proteomes" id="UP001321473"/>
    </source>
</evidence>
<dbReference type="GO" id="GO:0016020">
    <property type="term" value="C:membrane"/>
    <property type="evidence" value="ECO:0007669"/>
    <property type="project" value="InterPro"/>
</dbReference>
<dbReference type="SUPFAM" id="SSF57424">
    <property type="entry name" value="LDL receptor-like module"/>
    <property type="match status" value="1"/>
</dbReference>
<dbReference type="Pfam" id="PF00057">
    <property type="entry name" value="Ldl_recept_a"/>
    <property type="match status" value="1"/>
</dbReference>
<dbReference type="SMART" id="SM00192">
    <property type="entry name" value="LDLa"/>
    <property type="match status" value="1"/>
</dbReference>
<dbReference type="Gene3D" id="4.10.400.10">
    <property type="entry name" value="Low-density Lipoprotein Receptor"/>
    <property type="match status" value="1"/>
</dbReference>
<dbReference type="CDD" id="cd06263">
    <property type="entry name" value="MAM"/>
    <property type="match status" value="2"/>
</dbReference>
<accession>A0AAQ4D720</accession>
<feature type="region of interest" description="Disordered" evidence="3">
    <location>
        <begin position="542"/>
        <end position="566"/>
    </location>
</feature>
<keyword evidence="1 2" id="KW-1015">Disulfide bond</keyword>
<comment type="caution">
    <text evidence="2">Lacks conserved residue(s) required for the propagation of feature annotation.</text>
</comment>